<feature type="compositionally biased region" description="Basic residues" evidence="7">
    <location>
        <begin position="1242"/>
        <end position="1261"/>
    </location>
</feature>
<dbReference type="GeneID" id="108994046"/>
<feature type="compositionally biased region" description="Basic residues" evidence="7">
    <location>
        <begin position="521"/>
        <end position="536"/>
    </location>
</feature>
<evidence type="ECO:0000256" key="3">
    <source>
        <dbReference type="ARBA" id="ARBA00022723"/>
    </source>
</evidence>
<reference evidence="9" key="1">
    <citation type="submission" date="2025-08" db="UniProtKB">
        <authorList>
            <consortium name="RefSeq"/>
        </authorList>
    </citation>
    <scope>IDENTIFICATION</scope>
    <source>
        <tissue evidence="9">Leaves</tissue>
    </source>
</reference>
<dbReference type="InterPro" id="IPR017956">
    <property type="entry name" value="AT_hook_DNA-bd_motif"/>
</dbReference>
<feature type="compositionally biased region" description="Basic and acidic residues" evidence="7">
    <location>
        <begin position="638"/>
        <end position="654"/>
    </location>
</feature>
<comment type="subcellular location">
    <subcellularLocation>
        <location evidence="1">Nucleus</location>
    </subcellularLocation>
</comment>
<dbReference type="GO" id="GO:0000118">
    <property type="term" value="C:histone deacetylase complex"/>
    <property type="evidence" value="ECO:0000318"/>
    <property type="project" value="GO_Central"/>
</dbReference>
<dbReference type="FunCoup" id="A0A2I4EZ29">
    <property type="interactions" value="974"/>
</dbReference>
<feature type="region of interest" description="Disordered" evidence="7">
    <location>
        <begin position="1240"/>
        <end position="1266"/>
    </location>
</feature>
<feature type="compositionally biased region" description="Basic residues" evidence="7">
    <location>
        <begin position="331"/>
        <end position="346"/>
    </location>
</feature>
<keyword evidence="4" id="KW-0805">Transcription regulation</keyword>
<dbReference type="KEGG" id="jre:108994046"/>
<dbReference type="Pfam" id="PF02373">
    <property type="entry name" value="JmjC"/>
    <property type="match status" value="1"/>
</dbReference>
<proteinExistence type="inferred from homology"/>
<feature type="compositionally biased region" description="Basic residues" evidence="7">
    <location>
        <begin position="655"/>
        <end position="665"/>
    </location>
</feature>
<dbReference type="InterPro" id="IPR003347">
    <property type="entry name" value="JmjC_dom"/>
</dbReference>
<feature type="compositionally biased region" description="Basic and acidic residues" evidence="7">
    <location>
        <begin position="366"/>
        <end position="378"/>
    </location>
</feature>
<feature type="region of interest" description="Disordered" evidence="7">
    <location>
        <begin position="1"/>
        <end position="43"/>
    </location>
</feature>
<feature type="compositionally biased region" description="Basic residues" evidence="7">
    <location>
        <begin position="448"/>
        <end position="467"/>
    </location>
</feature>
<dbReference type="InterPro" id="IPR018866">
    <property type="entry name" value="Znf-4CXXC_R1"/>
</dbReference>
<feature type="compositionally biased region" description="Gly residues" evidence="7">
    <location>
        <begin position="33"/>
        <end position="43"/>
    </location>
</feature>
<evidence type="ECO:0000256" key="7">
    <source>
        <dbReference type="SAM" id="MobiDB-lite"/>
    </source>
</evidence>
<accession>A0A2I4EZ29</accession>
<feature type="region of interest" description="Disordered" evidence="7">
    <location>
        <begin position="441"/>
        <end position="538"/>
    </location>
</feature>
<keyword evidence="3" id="KW-0479">Metal-binding</keyword>
<dbReference type="FunFam" id="2.60.120.650:FF:000033">
    <property type="entry name" value="Transcription factor jumonji (JmjC) domain-containing protein"/>
    <property type="match status" value="1"/>
</dbReference>
<gene>
    <name evidence="9" type="primary">LOC108994046</name>
</gene>
<dbReference type="PANTHER" id="PTHR12549">
    <property type="entry name" value="JMJC DOMAIN-CONTAINING HISTONE DEMETHYLATION PROTEIN"/>
    <property type="match status" value="1"/>
</dbReference>
<dbReference type="SMART" id="SM00558">
    <property type="entry name" value="JmjC"/>
    <property type="match status" value="1"/>
</dbReference>
<name>A0A2I4EZ29_JUGRE</name>
<dbReference type="GO" id="GO:0046872">
    <property type="term" value="F:metal ion binding"/>
    <property type="evidence" value="ECO:0007669"/>
    <property type="project" value="UniProtKB-KW"/>
</dbReference>
<evidence type="ECO:0000256" key="1">
    <source>
        <dbReference type="ARBA" id="ARBA00004123"/>
    </source>
</evidence>
<dbReference type="PANTHER" id="PTHR12549:SF38">
    <property type="entry name" value="JMJC DOMAIN-CONTAINING HISTONE DEMETHYLASE 2, ISOFORM A"/>
    <property type="match status" value="1"/>
</dbReference>
<feature type="region of interest" description="Disordered" evidence="7">
    <location>
        <begin position="638"/>
        <end position="696"/>
    </location>
</feature>
<dbReference type="Gramene" id="Jr13_23280_p1">
    <property type="protein sequence ID" value="cds.Jr13_23280_p1"/>
    <property type="gene ID" value="Jr13_23280"/>
</dbReference>
<dbReference type="GO" id="GO:0031490">
    <property type="term" value="F:chromatin DNA binding"/>
    <property type="evidence" value="ECO:0000318"/>
    <property type="project" value="GO_Central"/>
</dbReference>
<sequence length="1794" mass="197941">MEKVSGENGGEGEVVSEISKRKRQRVENSLGNEGDGVQGWFGGGNAKGLSVGEEIARLFGEVSDVNGGLGLDDGSLQLWAGGDGQEISEAACGNGSEILGDVREGTQGGYGEVIGGNDGLGLDGEAIQLWGSQDACTNGGGIPGDRGIQLDGLGETTCETDGLILGGGEEVHEAYGDVMSGNGGPNNGKAVQRWSCGSACGEDCSGVLTSQGLQLGGSIENAYDKNGLDFSSQGFQGFFSKINGENLVDERIQALFGEPSYGNSGLSFGDGIQFWCGEAACSNLDGKGLQGRFGDNACGNGGGILGGETIQSGYGKIGGGNGDRQEVAGSKGKRGRPKGSKNKKKFFYADDKEGIERLGGAAGENGVRDEVVRSESKRGRPKGSKNRKKILEIGRNEGTPGDIVGGNRNERGIVCLTALDNERLIHEKDIALAVEEAFAPSEPGHGIVRPKKKRGRPKGSKNKKRNLRMPGEIETSDASDGVFPPTDLVNERQTPVFEEERKFPVEATPGSEGRKEIPRPKDKRGRPKGSKNKKNIAGHENVEIAGKIVGVNDICDKSVWPTELGNEMQPFVGKEDRGFPSESTNDNNCGNEIFRKKFKRGRPKGSKNKQKILAGKENQGIPCTIVGSNDGICLETSLRSEGERPTVANEEDRKRPRGRPRKFNNRQRDSGGIRMGRSAENGLESSGLSDDTSNKSQRSLRCHQCGRNGRRDVACSNCKKKRYCYTCLAKWYPEKTREDVEMACPFCRGICNCRVCLKDDLNVMFCQEGQEQEDMDISEKLQKLLYLLCKTLPLLRHIQQEQSFELDAEAGICGIKIKEEDISRAVLDDDDRVYCDNCNTSIVNFHRSCSNPDCSYDLCLTCCRELRKGFQHGDEEAESSHGQFFEGLCGQNTELNGQTENGKRYGAESDMALPVTEGIAYMSCNFPDWKAEAGGRIPCPPKILGGCGNEMLTLRRIFEANWVYNLIKSAEDLLCNYQPPDNDFSLGCCLCHPMAGDRVRDSEVRQAAHRGSSNDNFLYCPNAVHLEDNEFEHFQMHWSRGEPVIVRNVLEKTSGLSWEPMVMWRAFVGAKRKLKEEVASFKAIDCLDWCEVDINIFQFFKGYLQGRNYRNGWPAMLKLKDWPPSNAFEECLPRHGAEFVAMLPFSDYTNPRSGLLNLATKLPAVLKPDLGPKTYIAYGSLEELGRGDSVTKLHCDISDAVNVLTHTTEVRILPGQQKIIKKLKKKHEAEYLRKLCGGTHKFPGKSRRKQPKRSCKGKSLAHKNSDKTDVIESGSLSVERLIIEEGTLDGKQNKSLRSNGERISNVVKKEVELIRCSSTCDVLAKDTFLPESMELVESTKDNKENERASGVKVKVDEFCSVENQPDKCTSLIELNSSIVPNCMSEDLKPDVAELPIFKGFCICQCRDIENISLNEIKTGTNLPATLEVYCARCKLITKRNILSLAEVECGSNGPSDRLYSHNEMVETDNPEYYLPSSLTVTGRMADGNDVEEVTFLGNRTDGLKSDPVQRKVDHNSFAESREVLNIPSSKEQGSGLTLHTTKEFWPPYESDAKDATVEKDSCNLKYFHPSKITAELKSVHGKDSTGATVSGNVNGNLESTKLEANLTGDYLQNNDMSKTLYGGAVWDIFRRQDVPRLIEYLQKHHKEFCHINNLPVDSVIHPIHDQTLYLSERHKKQLKEEFDVEPWTFEQHLGEAVFIPAGCPHQVRNRQSCIKVALDFVSPENVQECIQLTEEFRLLPKSHRSKEDKLEFLKWRQESSGAGILTLKKGSCISLRHSVLESFVSGHQWCFPNS</sequence>
<evidence type="ECO:0000256" key="2">
    <source>
        <dbReference type="ARBA" id="ARBA00006801"/>
    </source>
</evidence>
<dbReference type="PROSITE" id="PS51184">
    <property type="entry name" value="JMJC"/>
    <property type="match status" value="1"/>
</dbReference>
<evidence type="ECO:0000256" key="5">
    <source>
        <dbReference type="ARBA" id="ARBA00023163"/>
    </source>
</evidence>
<comment type="similarity">
    <text evidence="2">Belongs to the JARID1 histone demethylase family.</text>
</comment>
<dbReference type="GO" id="GO:0003712">
    <property type="term" value="F:transcription coregulator activity"/>
    <property type="evidence" value="ECO:0000318"/>
    <property type="project" value="GO_Central"/>
</dbReference>
<evidence type="ECO:0000256" key="4">
    <source>
        <dbReference type="ARBA" id="ARBA00023015"/>
    </source>
</evidence>
<dbReference type="OrthoDB" id="1667110at2759"/>
<dbReference type="Gene3D" id="2.60.120.650">
    <property type="entry name" value="Cupin"/>
    <property type="match status" value="2"/>
</dbReference>
<dbReference type="InterPro" id="IPR045109">
    <property type="entry name" value="LSDs-like"/>
</dbReference>
<keyword evidence="6" id="KW-0539">Nucleus</keyword>
<dbReference type="SUPFAM" id="SSF51197">
    <property type="entry name" value="Clavaminate synthase-like"/>
    <property type="match status" value="1"/>
</dbReference>
<dbReference type="InterPro" id="IPR001841">
    <property type="entry name" value="Znf_RING"/>
</dbReference>
<evidence type="ECO:0000313" key="8">
    <source>
        <dbReference type="Proteomes" id="UP000235220"/>
    </source>
</evidence>
<feature type="compositionally biased region" description="Basic residues" evidence="7">
    <location>
        <begin position="379"/>
        <end position="388"/>
    </location>
</feature>
<organism evidence="8 9">
    <name type="scientific">Juglans regia</name>
    <name type="common">English walnut</name>
    <dbReference type="NCBI Taxonomy" id="51240"/>
    <lineage>
        <taxon>Eukaryota</taxon>
        <taxon>Viridiplantae</taxon>
        <taxon>Streptophyta</taxon>
        <taxon>Embryophyta</taxon>
        <taxon>Tracheophyta</taxon>
        <taxon>Spermatophyta</taxon>
        <taxon>Magnoliopsida</taxon>
        <taxon>eudicotyledons</taxon>
        <taxon>Gunneridae</taxon>
        <taxon>Pentapetalae</taxon>
        <taxon>rosids</taxon>
        <taxon>fabids</taxon>
        <taxon>Fagales</taxon>
        <taxon>Juglandaceae</taxon>
        <taxon>Juglans</taxon>
    </lineage>
</organism>
<feature type="compositionally biased region" description="Polar residues" evidence="7">
    <location>
        <begin position="683"/>
        <end position="696"/>
    </location>
</feature>
<keyword evidence="5" id="KW-0804">Transcription</keyword>
<protein>
    <submittedName>
        <fullName evidence="9">Uncharacterized protein LOC108994046 isoform X1</fullName>
    </submittedName>
</protein>
<keyword evidence="8" id="KW-1185">Reference proteome</keyword>
<feature type="region of interest" description="Disordered" evidence="7">
    <location>
        <begin position="315"/>
        <end position="346"/>
    </location>
</feature>
<evidence type="ECO:0000313" key="9">
    <source>
        <dbReference type="RefSeq" id="XP_018824657.1"/>
    </source>
</evidence>
<dbReference type="GO" id="GO:0000785">
    <property type="term" value="C:chromatin"/>
    <property type="evidence" value="ECO:0000318"/>
    <property type="project" value="GO_Central"/>
</dbReference>
<dbReference type="SMART" id="SM00384">
    <property type="entry name" value="AT_hook"/>
    <property type="match status" value="6"/>
</dbReference>
<dbReference type="Proteomes" id="UP000235220">
    <property type="component" value="Chromosome 13"/>
</dbReference>
<evidence type="ECO:0000256" key="6">
    <source>
        <dbReference type="ARBA" id="ARBA00023242"/>
    </source>
</evidence>
<dbReference type="Pfam" id="PF10497">
    <property type="entry name" value="zf-4CXXC_R1"/>
    <property type="match status" value="1"/>
</dbReference>
<feature type="region of interest" description="Disordered" evidence="7">
    <location>
        <begin position="366"/>
        <end position="404"/>
    </location>
</feature>
<dbReference type="GO" id="GO:0006357">
    <property type="term" value="P:regulation of transcription by RNA polymerase II"/>
    <property type="evidence" value="ECO:0000318"/>
    <property type="project" value="GO_Central"/>
</dbReference>
<dbReference type="RefSeq" id="XP_018824657.1">
    <property type="nucleotide sequence ID" value="XM_018969112.2"/>
</dbReference>
<dbReference type="GO" id="GO:0032454">
    <property type="term" value="F:histone H3K9 demethylase activity"/>
    <property type="evidence" value="ECO:0000318"/>
    <property type="project" value="GO_Central"/>
</dbReference>
<dbReference type="PROSITE" id="PS50089">
    <property type="entry name" value="ZF_RING_2"/>
    <property type="match status" value="1"/>
</dbReference>
<dbReference type="PRINTS" id="PR00929">
    <property type="entry name" value="ATHOOK"/>
</dbReference>